<dbReference type="Pfam" id="PF13424">
    <property type="entry name" value="TPR_12"/>
    <property type="match status" value="2"/>
</dbReference>
<protein>
    <submittedName>
        <fullName evidence="6">Tetratricopeptide repeat family</fullName>
    </submittedName>
</protein>
<proteinExistence type="predicted"/>
<evidence type="ECO:0000256" key="2">
    <source>
        <dbReference type="ARBA" id="ARBA00022803"/>
    </source>
</evidence>
<accession>A0A0A6P032</accession>
<dbReference type="AlphaFoldDB" id="A0A0A6P032"/>
<evidence type="ECO:0000256" key="3">
    <source>
        <dbReference type="PROSITE-ProRule" id="PRU00339"/>
    </source>
</evidence>
<reference evidence="6 7" key="1">
    <citation type="submission" date="2016-05" db="EMBL/GenBank/DDBJ databases">
        <title>Single-cell genome of chain-forming Candidatus Thiomargarita nelsonii and comparison to other large sulfur-oxidizing bacteria.</title>
        <authorList>
            <person name="Winkel M."/>
            <person name="Salman V."/>
            <person name="Woyke T."/>
            <person name="Schulz-Vogt H."/>
            <person name="Richter M."/>
            <person name="Flood B."/>
            <person name="Bailey J."/>
            <person name="Amann R."/>
            <person name="Mussmann M."/>
        </authorList>
    </citation>
    <scope>NUCLEOTIDE SEQUENCE [LARGE SCALE GENOMIC DNA]</scope>
    <source>
        <strain evidence="6 7">THI036</strain>
    </source>
</reference>
<evidence type="ECO:0000259" key="5">
    <source>
        <dbReference type="Pfam" id="PF12770"/>
    </source>
</evidence>
<evidence type="ECO:0000313" key="6">
    <source>
        <dbReference type="EMBL" id="OAD23669.1"/>
    </source>
</evidence>
<keyword evidence="2 3" id="KW-0802">TPR repeat</keyword>
<feature type="repeat" description="TPR" evidence="3">
    <location>
        <begin position="121"/>
        <end position="154"/>
    </location>
</feature>
<keyword evidence="7" id="KW-1185">Reference proteome</keyword>
<dbReference type="PROSITE" id="PS50005">
    <property type="entry name" value="TPR"/>
    <property type="match status" value="2"/>
</dbReference>
<comment type="caution">
    <text evidence="6">The sequence shown here is derived from an EMBL/GenBank/DDBJ whole genome shotgun (WGS) entry which is preliminary data.</text>
</comment>
<dbReference type="PANTHER" id="PTHR45641">
    <property type="entry name" value="TETRATRICOPEPTIDE REPEAT PROTEIN (AFU_ORTHOLOGUE AFUA_6G03870)"/>
    <property type="match status" value="1"/>
</dbReference>
<feature type="coiled-coil region" evidence="4">
    <location>
        <begin position="226"/>
        <end position="261"/>
    </location>
</feature>
<dbReference type="InterPro" id="IPR019734">
    <property type="entry name" value="TPR_rpt"/>
</dbReference>
<evidence type="ECO:0000256" key="1">
    <source>
        <dbReference type="ARBA" id="ARBA00022737"/>
    </source>
</evidence>
<dbReference type="PANTHER" id="PTHR45641:SF19">
    <property type="entry name" value="NEPHROCYSTIN-3"/>
    <property type="match status" value="1"/>
</dbReference>
<gene>
    <name evidence="6" type="ORF">THIOM_000490</name>
</gene>
<dbReference type="InterPro" id="IPR024983">
    <property type="entry name" value="CHAT_dom"/>
</dbReference>
<dbReference type="SMART" id="SM00028">
    <property type="entry name" value="TPR"/>
    <property type="match status" value="4"/>
</dbReference>
<dbReference type="Proteomes" id="UP000076962">
    <property type="component" value="Unassembled WGS sequence"/>
</dbReference>
<dbReference type="PATRIC" id="fig|1003181.4.peg.698"/>
<name>A0A0A6P032_9GAMM</name>
<dbReference type="Pfam" id="PF12770">
    <property type="entry name" value="CHAT"/>
    <property type="match status" value="1"/>
</dbReference>
<keyword evidence="1" id="KW-0677">Repeat</keyword>
<feature type="repeat" description="TPR" evidence="3">
    <location>
        <begin position="37"/>
        <end position="70"/>
    </location>
</feature>
<feature type="domain" description="CHAT" evidence="5">
    <location>
        <begin position="374"/>
        <end position="689"/>
    </location>
</feature>
<dbReference type="EMBL" id="LUTY01000226">
    <property type="protein sequence ID" value="OAD23669.1"/>
    <property type="molecule type" value="Genomic_DNA"/>
</dbReference>
<evidence type="ECO:0000313" key="7">
    <source>
        <dbReference type="Proteomes" id="UP000076962"/>
    </source>
</evidence>
<keyword evidence="4" id="KW-0175">Coiled coil</keyword>
<dbReference type="InterPro" id="IPR011990">
    <property type="entry name" value="TPR-like_helical_dom_sf"/>
</dbReference>
<organism evidence="6 7">
    <name type="scientific">Candidatus Thiomargarita nelsonii</name>
    <dbReference type="NCBI Taxonomy" id="1003181"/>
    <lineage>
        <taxon>Bacteria</taxon>
        <taxon>Pseudomonadati</taxon>
        <taxon>Pseudomonadota</taxon>
        <taxon>Gammaproteobacteria</taxon>
        <taxon>Thiotrichales</taxon>
        <taxon>Thiotrichaceae</taxon>
        <taxon>Thiomargarita</taxon>
    </lineage>
</organism>
<evidence type="ECO:0000256" key="4">
    <source>
        <dbReference type="SAM" id="Coils"/>
    </source>
</evidence>
<sequence>MAVIYRNLDRLSEAVPLFEKAYRLFQEVSGEKHPVTLTSLNNLAMTYRNVGRLSEALPLLEKAYRLSKEGLGKKHPLTLSNLNNLALIYQDVGRLSEVLPLFEKAYRLKKEVFGEKHPQLLGSLNNLAYTYLEQGNINKAIKYFEKFVEVVENLRSGDLSAENRQVLFEQFVPNYFKLSSLYIDQYRSLDAFRLAEMSKSRTLLESLATKLAAQKSGLTTTEQQQLQDYDARLASLNNRIAETLENNQLEEKIKLENETNQLVSRLNQFHQELMAKYPKYAQLSEVQIISAKEGAKSLPKDAVLISYIVNKNHVLAFTLQTDGTLTTHNLGVILELEKDLETYRHLASSFNRAPLRPVRVEEPSPQEKITALSLKLGKHLLEPLADLIKGKPRWIISPSGPLAQLPFEMLRFEGEKQPVVVSHQISYVQSLSVLALLQQRDKVYKQLGSRGSLLAMGAPLYEGTGTSNPSTVDFNIARQIVRRGGDYARAFGHLRLTWQNLPGALTELEQLEKLFKETQPRIYKQAEATETKLQSLNQQGILAQYRYFVFSTHGYLSPQVPELSSIVLGQVNNPPGIDGYVTAGEWPGYDLKSDLMVLSACETGLGELKGGEGVMGLPYALYVAGNKNTILTLWSISDKVTVEFITAFFAKLKAGVGQVEALTATKREFMKKGEPYSNPVYWAAFVLYGV</sequence>
<dbReference type="Gene3D" id="1.25.40.10">
    <property type="entry name" value="Tetratricopeptide repeat domain"/>
    <property type="match status" value="1"/>
</dbReference>
<dbReference type="SUPFAM" id="SSF48452">
    <property type="entry name" value="TPR-like"/>
    <property type="match status" value="1"/>
</dbReference>